<reference evidence="9 10" key="1">
    <citation type="submission" date="2011-08" db="EMBL/GenBank/DDBJ databases">
        <title>The Genome Sequence of Clostridium hathewayi WAL-18680.</title>
        <authorList>
            <consortium name="The Broad Institute Genome Sequencing Platform"/>
            <person name="Earl A."/>
            <person name="Ward D."/>
            <person name="Feldgarden M."/>
            <person name="Gevers D."/>
            <person name="Finegold S.M."/>
            <person name="Summanen P.H."/>
            <person name="Molitoris D.R."/>
            <person name="Song M."/>
            <person name="Daigneault M."/>
            <person name="Allen-Vercoe E."/>
            <person name="Young S.K."/>
            <person name="Zeng Q."/>
            <person name="Gargeya S."/>
            <person name="Fitzgerald M."/>
            <person name="Haas B."/>
            <person name="Abouelleil A."/>
            <person name="Alvarado L."/>
            <person name="Arachchi H.M."/>
            <person name="Berlin A."/>
            <person name="Brown A."/>
            <person name="Chapman S.B."/>
            <person name="Chen Z."/>
            <person name="Dunbar C."/>
            <person name="Freedman E."/>
            <person name="Gearin G."/>
            <person name="Gellesch M."/>
            <person name="Goldberg J."/>
            <person name="Griggs A."/>
            <person name="Gujja S."/>
            <person name="Heiman D."/>
            <person name="Howarth C."/>
            <person name="Larson L."/>
            <person name="Lui A."/>
            <person name="MacDonald P.J.P."/>
            <person name="Montmayeur A."/>
            <person name="Murphy C."/>
            <person name="Neiman D."/>
            <person name="Pearson M."/>
            <person name="Priest M."/>
            <person name="Roberts A."/>
            <person name="Saif S."/>
            <person name="Shea T."/>
            <person name="Shenoy N."/>
            <person name="Sisk P."/>
            <person name="Stolte C."/>
            <person name="Sykes S."/>
            <person name="Wortman J."/>
            <person name="Nusbaum C."/>
            <person name="Birren B."/>
        </authorList>
    </citation>
    <scope>NUCLEOTIDE SEQUENCE [LARGE SCALE GENOMIC DNA]</scope>
    <source>
        <strain evidence="9 10">WAL-18680</strain>
    </source>
</reference>
<dbReference type="Pfam" id="PF02397">
    <property type="entry name" value="Bac_transf"/>
    <property type="match status" value="1"/>
</dbReference>
<dbReference type="AlphaFoldDB" id="G5IB47"/>
<dbReference type="GO" id="GO:0016780">
    <property type="term" value="F:phosphotransferase activity, for other substituted phosphate groups"/>
    <property type="evidence" value="ECO:0007669"/>
    <property type="project" value="TreeGrafter"/>
</dbReference>
<keyword evidence="4 7" id="KW-0812">Transmembrane</keyword>
<feature type="domain" description="Bacterial sugar transferase" evidence="8">
    <location>
        <begin position="254"/>
        <end position="434"/>
    </location>
</feature>
<evidence type="ECO:0000313" key="9">
    <source>
        <dbReference type="EMBL" id="EHI61362.1"/>
    </source>
</evidence>
<gene>
    <name evidence="9" type="ORF">HMPREF9473_00724</name>
</gene>
<name>G5IB47_9FIRM</name>
<dbReference type="RefSeq" id="WP_006778710.1">
    <property type="nucleotide sequence ID" value="NZ_CP040506.1"/>
</dbReference>
<dbReference type="EMBL" id="ADLN01000005">
    <property type="protein sequence ID" value="EHI61362.1"/>
    <property type="molecule type" value="Genomic_DNA"/>
</dbReference>
<evidence type="ECO:0000259" key="8">
    <source>
        <dbReference type="Pfam" id="PF02397"/>
    </source>
</evidence>
<protein>
    <recommendedName>
        <fullName evidence="8">Bacterial sugar transferase domain-containing protein</fullName>
    </recommendedName>
</protein>
<feature type="transmembrane region" description="Helical" evidence="7">
    <location>
        <begin position="49"/>
        <end position="67"/>
    </location>
</feature>
<evidence type="ECO:0000256" key="5">
    <source>
        <dbReference type="ARBA" id="ARBA00022989"/>
    </source>
</evidence>
<dbReference type="Proteomes" id="UP000005384">
    <property type="component" value="Unassembled WGS sequence"/>
</dbReference>
<dbReference type="NCBIfam" id="TIGR03025">
    <property type="entry name" value="EPS_sugtrans"/>
    <property type="match status" value="1"/>
</dbReference>
<keyword evidence="6 7" id="KW-0472">Membrane</keyword>
<feature type="transmembrane region" description="Helical" evidence="7">
    <location>
        <begin position="79"/>
        <end position="98"/>
    </location>
</feature>
<dbReference type="InterPro" id="IPR003362">
    <property type="entry name" value="Bact_transf"/>
</dbReference>
<proteinExistence type="inferred from homology"/>
<dbReference type="HOGENOM" id="CLU_024920_0_0_9"/>
<evidence type="ECO:0000256" key="6">
    <source>
        <dbReference type="ARBA" id="ARBA00023136"/>
    </source>
</evidence>
<feature type="transmembrane region" description="Helical" evidence="7">
    <location>
        <begin position="12"/>
        <end position="29"/>
    </location>
</feature>
<accession>G5IB47</accession>
<comment type="caution">
    <text evidence="9">The sequence shown here is derived from an EMBL/GenBank/DDBJ whole genome shotgun (WGS) entry which is preliminary data.</text>
</comment>
<evidence type="ECO:0000256" key="3">
    <source>
        <dbReference type="ARBA" id="ARBA00022679"/>
    </source>
</evidence>
<evidence type="ECO:0000256" key="1">
    <source>
        <dbReference type="ARBA" id="ARBA00004141"/>
    </source>
</evidence>
<evidence type="ECO:0000256" key="7">
    <source>
        <dbReference type="SAM" id="Phobius"/>
    </source>
</evidence>
<keyword evidence="10" id="KW-1185">Reference proteome</keyword>
<comment type="similarity">
    <text evidence="2">Belongs to the bacterial sugar transferase family.</text>
</comment>
<keyword evidence="3" id="KW-0808">Transferase</keyword>
<dbReference type="PANTHER" id="PTHR30576:SF0">
    <property type="entry name" value="UNDECAPRENYL-PHOSPHATE N-ACETYLGALACTOSAMINYL 1-PHOSPHATE TRANSFERASE-RELATED"/>
    <property type="match status" value="1"/>
</dbReference>
<dbReference type="GO" id="GO:0016020">
    <property type="term" value="C:membrane"/>
    <property type="evidence" value="ECO:0007669"/>
    <property type="project" value="UniProtKB-SubCell"/>
</dbReference>
<feature type="transmembrane region" description="Helical" evidence="7">
    <location>
        <begin position="259"/>
        <end position="280"/>
    </location>
</feature>
<dbReference type="OrthoDB" id="9808602at2"/>
<keyword evidence="5 7" id="KW-1133">Transmembrane helix</keyword>
<evidence type="ECO:0000256" key="4">
    <source>
        <dbReference type="ARBA" id="ARBA00022692"/>
    </source>
</evidence>
<sequence length="458" mass="52774">MKSYEQYKRIVRFLSGAVLLLIEMGLYWFTWVHYYNNLMEVPYNRTGHWLIVAVYGLLLLVFGRLYGGLKIGYLKTANMIYSQILATVCANVMIYLQITLLTKVFQSILPLIYMTLGDVLIISLWSWLFNRIYRKIYPPRKVLLIYGEHPVASLMGKLHTRTDRFIVGELAHISLGFSALQDKICNYEGVLICDVPSTLRNQLLKFCYKNSIRVYATPKISDIIIRSAESFHMFDTPLMLCRNSGLAFEQRVVKRSMDILLSFTALVVLLPVFLITAIAIKLYDHGPVLYYQDRCTKDGRIFSICKFRSMVENAEINGQSVPATEGDARITPVGKIIRKTRIDELPQLINILKGEMSIVGPRPERVEHVDMYSKEIPEFVYRMKVKGGLTGYAQVYGKYNTTAYDKLKLDLMYIENYTIWLDIEIIFKTIKILFMKESTEGFSIEDSKSLQEAACSKK</sequence>
<dbReference type="PANTHER" id="PTHR30576">
    <property type="entry name" value="COLANIC BIOSYNTHESIS UDP-GLUCOSE LIPID CARRIER TRANSFERASE"/>
    <property type="match status" value="1"/>
</dbReference>
<evidence type="ECO:0000256" key="2">
    <source>
        <dbReference type="ARBA" id="ARBA00006464"/>
    </source>
</evidence>
<dbReference type="InterPro" id="IPR017475">
    <property type="entry name" value="EPS_sugar_tfrase"/>
</dbReference>
<organism evidence="9 10">
    <name type="scientific">Hungatella hathewayi WAL-18680</name>
    <dbReference type="NCBI Taxonomy" id="742737"/>
    <lineage>
        <taxon>Bacteria</taxon>
        <taxon>Bacillati</taxon>
        <taxon>Bacillota</taxon>
        <taxon>Clostridia</taxon>
        <taxon>Lachnospirales</taxon>
        <taxon>Lachnospiraceae</taxon>
        <taxon>Hungatella</taxon>
    </lineage>
</organism>
<evidence type="ECO:0000313" key="10">
    <source>
        <dbReference type="Proteomes" id="UP000005384"/>
    </source>
</evidence>
<feature type="transmembrane region" description="Helical" evidence="7">
    <location>
        <begin position="104"/>
        <end position="128"/>
    </location>
</feature>
<comment type="subcellular location">
    <subcellularLocation>
        <location evidence="1">Membrane</location>
        <topology evidence="1">Multi-pass membrane protein</topology>
    </subcellularLocation>
</comment>
<dbReference type="PATRIC" id="fig|742737.3.peg.723"/>